<dbReference type="Gramene" id="mRNA:HanXRQr2_Chr16g0776861">
    <property type="protein sequence ID" value="mRNA:HanXRQr2_Chr16g0776861"/>
    <property type="gene ID" value="HanXRQr2_Chr16g0776861"/>
</dbReference>
<feature type="compositionally biased region" description="Gly residues" evidence="3">
    <location>
        <begin position="235"/>
        <end position="246"/>
    </location>
</feature>
<evidence type="ECO:0000313" key="5">
    <source>
        <dbReference type="EMBL" id="KAF5762452.1"/>
    </source>
</evidence>
<evidence type="ECO:0000256" key="2">
    <source>
        <dbReference type="PROSITE-ProRule" id="PRU00332"/>
    </source>
</evidence>
<dbReference type="FunFam" id="1.10.10.10:FF:000131">
    <property type="entry name" value="la-related protein 1B isoform X2"/>
    <property type="match status" value="1"/>
</dbReference>
<dbReference type="InterPro" id="IPR036390">
    <property type="entry name" value="WH_DNA-bd_sf"/>
</dbReference>
<dbReference type="InParanoid" id="A0A251S3P4"/>
<evidence type="ECO:0000313" key="6">
    <source>
        <dbReference type="EMBL" id="OTF93335.1"/>
    </source>
</evidence>
<accession>A0A251S3P4</accession>
<keyword evidence="6" id="KW-0238">DNA-binding</keyword>
<dbReference type="AlphaFoldDB" id="A0A251S3P4"/>
<dbReference type="PANTHER" id="PTHR22792:SF168">
    <property type="entry name" value="LA-TYPE HTH DOMAIN, WINGED HELIX-LIKE DNA-BINDING DOMAIN SUPERFAMILY"/>
    <property type="match status" value="1"/>
</dbReference>
<name>A0A251S3P4_HELAN</name>
<dbReference type="SMART" id="SM00715">
    <property type="entry name" value="LA"/>
    <property type="match status" value="1"/>
</dbReference>
<dbReference type="OMA" id="NMANFST"/>
<dbReference type="InterPro" id="IPR045180">
    <property type="entry name" value="La_dom_prot"/>
</dbReference>
<dbReference type="PANTHER" id="PTHR22792">
    <property type="entry name" value="LUPUS LA PROTEIN-RELATED"/>
    <property type="match status" value="1"/>
</dbReference>
<feature type="region of interest" description="Disordered" evidence="3">
    <location>
        <begin position="443"/>
        <end position="464"/>
    </location>
</feature>
<feature type="compositionally biased region" description="Low complexity" evidence="3">
    <location>
        <begin position="445"/>
        <end position="454"/>
    </location>
</feature>
<dbReference type="Pfam" id="PF05383">
    <property type="entry name" value="La"/>
    <property type="match status" value="1"/>
</dbReference>
<feature type="compositionally biased region" description="Polar residues" evidence="3">
    <location>
        <begin position="217"/>
        <end position="232"/>
    </location>
</feature>
<dbReference type="EMBL" id="CM007905">
    <property type="protein sequence ID" value="OTF93335.1"/>
    <property type="molecule type" value="Genomic_DNA"/>
</dbReference>
<feature type="compositionally biased region" description="Low complexity" evidence="3">
    <location>
        <begin position="171"/>
        <end position="181"/>
    </location>
</feature>
<feature type="compositionally biased region" description="Basic and acidic residues" evidence="3">
    <location>
        <begin position="191"/>
        <end position="207"/>
    </location>
</feature>
<evidence type="ECO:0000259" key="4">
    <source>
        <dbReference type="PROSITE" id="PS50961"/>
    </source>
</evidence>
<evidence type="ECO:0000313" key="7">
    <source>
        <dbReference type="Proteomes" id="UP000215914"/>
    </source>
</evidence>
<dbReference type="OrthoDB" id="340227at2759"/>
<reference evidence="5" key="3">
    <citation type="submission" date="2020-06" db="EMBL/GenBank/DDBJ databases">
        <title>Helianthus annuus Genome sequencing and assembly Release 2.</title>
        <authorList>
            <person name="Gouzy J."/>
            <person name="Langlade N."/>
            <person name="Munos S."/>
        </authorList>
    </citation>
    <scope>NUCLEOTIDE SEQUENCE</scope>
    <source>
        <tissue evidence="5">Leaves</tissue>
    </source>
</reference>
<dbReference type="EMBL" id="MNCJ02000331">
    <property type="protein sequence ID" value="KAF5762452.1"/>
    <property type="molecule type" value="Genomic_DNA"/>
</dbReference>
<gene>
    <name evidence="6" type="ORF">HannXRQ_Chr16g0531761</name>
    <name evidence="5" type="ORF">HanXRQr2_Chr16g0776861</name>
</gene>
<keyword evidence="7" id="KW-1185">Reference proteome</keyword>
<organism evidence="6 7">
    <name type="scientific">Helianthus annuus</name>
    <name type="common">Common sunflower</name>
    <dbReference type="NCBI Taxonomy" id="4232"/>
    <lineage>
        <taxon>Eukaryota</taxon>
        <taxon>Viridiplantae</taxon>
        <taxon>Streptophyta</taxon>
        <taxon>Embryophyta</taxon>
        <taxon>Tracheophyta</taxon>
        <taxon>Spermatophyta</taxon>
        <taxon>Magnoliopsida</taxon>
        <taxon>eudicotyledons</taxon>
        <taxon>Gunneridae</taxon>
        <taxon>Pentapetalae</taxon>
        <taxon>asterids</taxon>
        <taxon>campanulids</taxon>
        <taxon>Asterales</taxon>
        <taxon>Asteraceae</taxon>
        <taxon>Asteroideae</taxon>
        <taxon>Heliantheae alliance</taxon>
        <taxon>Heliantheae</taxon>
        <taxon>Helianthus</taxon>
    </lineage>
</organism>
<evidence type="ECO:0000256" key="1">
    <source>
        <dbReference type="ARBA" id="ARBA00022884"/>
    </source>
</evidence>
<keyword evidence="1 2" id="KW-0694">RNA-binding</keyword>
<dbReference type="SUPFAM" id="SSF46785">
    <property type="entry name" value="Winged helix' DNA-binding domain"/>
    <property type="match status" value="1"/>
</dbReference>
<dbReference type="Proteomes" id="UP000215914">
    <property type="component" value="Chromosome 16"/>
</dbReference>
<dbReference type="GO" id="GO:0003677">
    <property type="term" value="F:DNA binding"/>
    <property type="evidence" value="ECO:0007669"/>
    <property type="project" value="UniProtKB-KW"/>
</dbReference>
<evidence type="ECO:0000256" key="3">
    <source>
        <dbReference type="SAM" id="MobiDB-lite"/>
    </source>
</evidence>
<feature type="domain" description="HTH La-type RNA-binding" evidence="4">
    <location>
        <begin position="335"/>
        <end position="424"/>
    </location>
</feature>
<feature type="compositionally biased region" description="Gly residues" evidence="3">
    <location>
        <begin position="455"/>
        <end position="464"/>
    </location>
</feature>
<feature type="region of interest" description="Disordered" evidence="3">
    <location>
        <begin position="117"/>
        <end position="267"/>
    </location>
</feature>
<feature type="compositionally biased region" description="Polar residues" evidence="3">
    <location>
        <begin position="132"/>
        <end position="153"/>
    </location>
</feature>
<protein>
    <submittedName>
        <fullName evidence="5">La-type HTH domain, winged helix-like DNA-binding domain superfamily</fullName>
    </submittedName>
    <submittedName>
        <fullName evidence="6">Putative winged helix-turn-helix DNA-binding domain-containing protein</fullName>
    </submittedName>
</protein>
<dbReference type="PROSITE" id="PS50961">
    <property type="entry name" value="HTH_LA"/>
    <property type="match status" value="1"/>
</dbReference>
<reference evidence="6" key="2">
    <citation type="submission" date="2017-02" db="EMBL/GenBank/DDBJ databases">
        <title>Sunflower complete genome.</title>
        <authorList>
            <person name="Langlade N."/>
            <person name="Munos S."/>
        </authorList>
    </citation>
    <scope>NUCLEOTIDE SEQUENCE [LARGE SCALE GENOMIC DNA]</scope>
    <source>
        <tissue evidence="6">Leaves</tissue>
    </source>
</reference>
<proteinExistence type="predicted"/>
<dbReference type="STRING" id="4232.A0A251S3P4"/>
<reference evidence="5 7" key="1">
    <citation type="journal article" date="2017" name="Nature">
        <title>The sunflower genome provides insights into oil metabolism, flowering and Asterid evolution.</title>
        <authorList>
            <person name="Badouin H."/>
            <person name="Gouzy J."/>
            <person name="Grassa C.J."/>
            <person name="Murat F."/>
            <person name="Staton S.E."/>
            <person name="Cottret L."/>
            <person name="Lelandais-Briere C."/>
            <person name="Owens G.L."/>
            <person name="Carrere S."/>
            <person name="Mayjonade B."/>
            <person name="Legrand L."/>
            <person name="Gill N."/>
            <person name="Kane N.C."/>
            <person name="Bowers J.E."/>
            <person name="Hubner S."/>
            <person name="Bellec A."/>
            <person name="Berard A."/>
            <person name="Berges H."/>
            <person name="Blanchet N."/>
            <person name="Boniface M.C."/>
            <person name="Brunel D."/>
            <person name="Catrice O."/>
            <person name="Chaidir N."/>
            <person name="Claudel C."/>
            <person name="Donnadieu C."/>
            <person name="Faraut T."/>
            <person name="Fievet G."/>
            <person name="Helmstetter N."/>
            <person name="King M."/>
            <person name="Knapp S.J."/>
            <person name="Lai Z."/>
            <person name="Le Paslier M.C."/>
            <person name="Lippi Y."/>
            <person name="Lorenzon L."/>
            <person name="Mandel J.R."/>
            <person name="Marage G."/>
            <person name="Marchand G."/>
            <person name="Marquand E."/>
            <person name="Bret-Mestries E."/>
            <person name="Morien E."/>
            <person name="Nambeesan S."/>
            <person name="Nguyen T."/>
            <person name="Pegot-Espagnet P."/>
            <person name="Pouilly N."/>
            <person name="Raftis F."/>
            <person name="Sallet E."/>
            <person name="Schiex T."/>
            <person name="Thomas J."/>
            <person name="Vandecasteele C."/>
            <person name="Vares D."/>
            <person name="Vear F."/>
            <person name="Vautrin S."/>
            <person name="Crespi M."/>
            <person name="Mangin B."/>
            <person name="Burke J.M."/>
            <person name="Salse J."/>
            <person name="Munos S."/>
            <person name="Vincourt P."/>
            <person name="Rieseberg L.H."/>
            <person name="Langlade N.B."/>
        </authorList>
    </citation>
    <scope>NUCLEOTIDE SEQUENCE [LARGE SCALE GENOMIC DNA]</scope>
    <source>
        <strain evidence="7">cv. SF193</strain>
        <tissue evidence="5">Leaves</tissue>
    </source>
</reference>
<feature type="region of interest" description="Disordered" evidence="3">
    <location>
        <begin position="1"/>
        <end position="32"/>
    </location>
</feature>
<dbReference type="GO" id="GO:0003723">
    <property type="term" value="F:RNA binding"/>
    <property type="evidence" value="ECO:0000318"/>
    <property type="project" value="GO_Central"/>
</dbReference>
<sequence length="464" mass="49733">MAAVNLQSNDGPSSPARAPWSKIVTGESSEPSPSAIYEEIMNASTDWYPSDNTVDESVTGSQGEGFELDSGNVVKKPVWSKPLNGVVEVVSPVMGAVCWPALGDSTKASVKSASSESLNSLSDGSLMPAVQVSGNSLSSSHKPASVNPASTPNHVAHTGPRSVKRGGGSSGANLSSNGGVSESESLRNASGKHDAVGMDSVPKDETYKGSPRGGFGSQPNSGNEHHYQQNSYRRGNGGPTSRGGGSYQHNNYGGKLEQGHRNFNNRDTNMQYQRGGYRRGGYIRPSVHNPTPFVHPPMRMPVPPFGNNVMYPDVASGMIYFQGPAPPMVSGPPYFPFPHPLHGTIVKQIEYYFSNENLVKDTYLRRNMDAQGWVPVNLIAGFKKVSCLTDNAQLILDVMRQSTVVEVQGDKMRRRNDWMRWLMPPAVQDSLASQLQGIGLDSRPSSGELSSQLQQGGGERAAVA</sequence>
<feature type="compositionally biased region" description="Polar residues" evidence="3">
    <location>
        <begin position="1"/>
        <end position="12"/>
    </location>
</feature>
<dbReference type="FunCoup" id="A0A251S3P4">
    <property type="interactions" value="1109"/>
</dbReference>
<dbReference type="Gene3D" id="1.10.10.10">
    <property type="entry name" value="Winged helix-like DNA-binding domain superfamily/Winged helix DNA-binding domain"/>
    <property type="match status" value="1"/>
</dbReference>
<dbReference type="InterPro" id="IPR036388">
    <property type="entry name" value="WH-like_DNA-bd_sf"/>
</dbReference>
<dbReference type="InterPro" id="IPR006630">
    <property type="entry name" value="La_HTH"/>
</dbReference>
<dbReference type="CDD" id="cd07323">
    <property type="entry name" value="LAM"/>
    <property type="match status" value="1"/>
</dbReference>